<evidence type="ECO:0000256" key="9">
    <source>
        <dbReference type="ARBA" id="ARBA00024202"/>
    </source>
</evidence>
<dbReference type="GO" id="GO:0055085">
    <property type="term" value="P:transmembrane transport"/>
    <property type="evidence" value="ECO:0007669"/>
    <property type="project" value="InterPro"/>
</dbReference>
<dbReference type="CDD" id="cd06261">
    <property type="entry name" value="TM_PBP2"/>
    <property type="match status" value="1"/>
</dbReference>
<keyword evidence="3" id="KW-1003">Cell membrane</keyword>
<dbReference type="GO" id="GO:0015031">
    <property type="term" value="P:protein transport"/>
    <property type="evidence" value="ECO:0007669"/>
    <property type="project" value="UniProtKB-KW"/>
</dbReference>
<proteinExistence type="inferred from homology"/>
<evidence type="ECO:0000256" key="8">
    <source>
        <dbReference type="ARBA" id="ARBA00023136"/>
    </source>
</evidence>
<protein>
    <submittedName>
        <fullName evidence="12">ABC transporter permease</fullName>
    </submittedName>
</protein>
<evidence type="ECO:0000313" key="13">
    <source>
        <dbReference type="Proteomes" id="UP000317430"/>
    </source>
</evidence>
<gene>
    <name evidence="12" type="ORF">FRX57_05765</name>
</gene>
<comment type="similarity">
    <text evidence="9">Belongs to the binding-protein-dependent transport system permease family. OppBC subfamily.</text>
</comment>
<comment type="subcellular location">
    <subcellularLocation>
        <location evidence="1 10">Cell membrane</location>
        <topology evidence="1 10">Multi-pass membrane protein</topology>
    </subcellularLocation>
</comment>
<dbReference type="AlphaFoldDB" id="A0A5C5SCK1"/>
<evidence type="ECO:0000256" key="1">
    <source>
        <dbReference type="ARBA" id="ARBA00004651"/>
    </source>
</evidence>
<dbReference type="InterPro" id="IPR050366">
    <property type="entry name" value="BP-dependent_transpt_permease"/>
</dbReference>
<dbReference type="GO" id="GO:0005886">
    <property type="term" value="C:plasma membrane"/>
    <property type="evidence" value="ECO:0007669"/>
    <property type="project" value="UniProtKB-SubCell"/>
</dbReference>
<feature type="transmembrane region" description="Helical" evidence="10">
    <location>
        <begin position="169"/>
        <end position="188"/>
    </location>
</feature>
<dbReference type="Pfam" id="PF00528">
    <property type="entry name" value="BPD_transp_1"/>
    <property type="match status" value="1"/>
</dbReference>
<evidence type="ECO:0000256" key="5">
    <source>
        <dbReference type="ARBA" id="ARBA00022856"/>
    </source>
</evidence>
<evidence type="ECO:0000259" key="11">
    <source>
        <dbReference type="PROSITE" id="PS50928"/>
    </source>
</evidence>
<comment type="caution">
    <text evidence="12">The sequence shown here is derived from an EMBL/GenBank/DDBJ whole genome shotgun (WGS) entry which is preliminary data.</text>
</comment>
<dbReference type="InterPro" id="IPR035906">
    <property type="entry name" value="MetI-like_sf"/>
</dbReference>
<dbReference type="GO" id="GO:0015833">
    <property type="term" value="P:peptide transport"/>
    <property type="evidence" value="ECO:0007669"/>
    <property type="project" value="UniProtKB-KW"/>
</dbReference>
<dbReference type="PROSITE" id="PS50928">
    <property type="entry name" value="ABC_TM1"/>
    <property type="match status" value="1"/>
</dbReference>
<keyword evidence="8 10" id="KW-0472">Membrane</keyword>
<dbReference type="RefSeq" id="WP_146567595.1">
    <property type="nucleotide sequence ID" value="NZ_VOHL01000004.1"/>
</dbReference>
<dbReference type="InterPro" id="IPR025966">
    <property type="entry name" value="OppC_N"/>
</dbReference>
<evidence type="ECO:0000256" key="4">
    <source>
        <dbReference type="ARBA" id="ARBA00022692"/>
    </source>
</evidence>
<dbReference type="InterPro" id="IPR000515">
    <property type="entry name" value="MetI-like"/>
</dbReference>
<dbReference type="SUPFAM" id="SSF161098">
    <property type="entry name" value="MetI-like"/>
    <property type="match status" value="1"/>
</dbReference>
<feature type="domain" description="ABC transmembrane type-1" evidence="11">
    <location>
        <begin position="107"/>
        <end position="295"/>
    </location>
</feature>
<keyword evidence="5" id="KW-0571">Peptide transport</keyword>
<sequence length="308" mass="34669">MATIDKRKFEFVALDSYASEAIDAPAYSYWRSVFRQFFSKKSTLVMLSLLVGILLMSFIYPLFANYDFEDVSNINDFSKRYIWPNGQYWFGTDEKGQSLFDGVWYGARNSIVISVIATVINTVIGVALGGIWGVSKRLDKILIEVYNVVSNIPEMLIIIVMTYSLGAGFWNLILAFCLTGWLGIAYAIRVQVLRYRDLEYNLASQTLGTPVWKIVTKNLLPQLVSVIVTMVSAMLPSYISYEAFLSFFGLGLPVTEPSLGRLISNYSTDLLSNGYLFWIPLTVLILVSLPLYIVGQNLADASDPRSHR</sequence>
<keyword evidence="13" id="KW-1185">Reference proteome</keyword>
<evidence type="ECO:0000313" key="12">
    <source>
        <dbReference type="EMBL" id="TWS97425.1"/>
    </source>
</evidence>
<dbReference type="Gene3D" id="1.10.3720.10">
    <property type="entry name" value="MetI-like"/>
    <property type="match status" value="1"/>
</dbReference>
<evidence type="ECO:0000256" key="6">
    <source>
        <dbReference type="ARBA" id="ARBA00022927"/>
    </source>
</evidence>
<keyword evidence="7 10" id="KW-1133">Transmembrane helix</keyword>
<dbReference type="PANTHER" id="PTHR43386">
    <property type="entry name" value="OLIGOPEPTIDE TRANSPORT SYSTEM PERMEASE PROTEIN APPC"/>
    <property type="match status" value="1"/>
</dbReference>
<dbReference type="EMBL" id="VOHL01000004">
    <property type="protein sequence ID" value="TWS97425.1"/>
    <property type="molecule type" value="Genomic_DNA"/>
</dbReference>
<keyword evidence="2 10" id="KW-0813">Transport</keyword>
<feature type="transmembrane region" description="Helical" evidence="10">
    <location>
        <begin position="219"/>
        <end position="239"/>
    </location>
</feature>
<dbReference type="Proteomes" id="UP000317430">
    <property type="component" value="Unassembled WGS sequence"/>
</dbReference>
<feature type="transmembrane region" description="Helical" evidence="10">
    <location>
        <begin position="275"/>
        <end position="295"/>
    </location>
</feature>
<accession>A0A5C5SCK1</accession>
<evidence type="ECO:0000256" key="2">
    <source>
        <dbReference type="ARBA" id="ARBA00022448"/>
    </source>
</evidence>
<evidence type="ECO:0000256" key="3">
    <source>
        <dbReference type="ARBA" id="ARBA00022475"/>
    </source>
</evidence>
<feature type="transmembrane region" description="Helical" evidence="10">
    <location>
        <begin position="111"/>
        <end position="134"/>
    </location>
</feature>
<name>A0A5C5SCK1_9STRE</name>
<reference evidence="12 13" key="1">
    <citation type="submission" date="2019-08" db="EMBL/GenBank/DDBJ databases">
        <authorList>
            <person name="Lei W."/>
        </authorList>
    </citation>
    <scope>NUCLEOTIDE SEQUENCE [LARGE SCALE GENOMIC DNA]</scope>
    <source>
        <strain evidence="12 13">CCUG 66496</strain>
    </source>
</reference>
<organism evidence="12 13">
    <name type="scientific">Streptococcus cuniculipharyngis</name>
    <dbReference type="NCBI Taxonomy" id="1562651"/>
    <lineage>
        <taxon>Bacteria</taxon>
        <taxon>Bacillati</taxon>
        <taxon>Bacillota</taxon>
        <taxon>Bacilli</taxon>
        <taxon>Lactobacillales</taxon>
        <taxon>Streptococcaceae</taxon>
        <taxon>Streptococcus</taxon>
    </lineage>
</organism>
<feature type="transmembrane region" description="Helical" evidence="10">
    <location>
        <begin position="141"/>
        <end position="163"/>
    </location>
</feature>
<evidence type="ECO:0000256" key="10">
    <source>
        <dbReference type="RuleBase" id="RU363032"/>
    </source>
</evidence>
<dbReference type="Pfam" id="PF12911">
    <property type="entry name" value="OppC_N"/>
    <property type="match status" value="1"/>
</dbReference>
<dbReference type="OrthoDB" id="9797472at2"/>
<feature type="transmembrane region" description="Helical" evidence="10">
    <location>
        <begin position="44"/>
        <end position="63"/>
    </location>
</feature>
<keyword evidence="6" id="KW-0653">Protein transport</keyword>
<dbReference type="InterPro" id="IPR054864">
    <property type="entry name" value="OppC_permease"/>
</dbReference>
<keyword evidence="4 10" id="KW-0812">Transmembrane</keyword>
<dbReference type="NCBIfam" id="NF043080">
    <property type="entry name" value="MMSYN1_0166"/>
    <property type="match status" value="1"/>
</dbReference>
<evidence type="ECO:0000256" key="7">
    <source>
        <dbReference type="ARBA" id="ARBA00022989"/>
    </source>
</evidence>
<dbReference type="PANTHER" id="PTHR43386:SF24">
    <property type="entry name" value="OLIGOPEPTIDE TRANSPORT SYSTEM PERMEASE PROTEIN AMID"/>
    <property type="match status" value="1"/>
</dbReference>